<dbReference type="SUPFAM" id="SSF57716">
    <property type="entry name" value="Glucocorticoid receptor-like (DNA-binding domain)"/>
    <property type="match status" value="1"/>
</dbReference>
<dbReference type="GO" id="GO:0000978">
    <property type="term" value="F:RNA polymerase II cis-regulatory region sequence-specific DNA binding"/>
    <property type="evidence" value="ECO:0007669"/>
    <property type="project" value="InterPro"/>
</dbReference>
<evidence type="ECO:0000256" key="7">
    <source>
        <dbReference type="ARBA" id="ARBA00023125"/>
    </source>
</evidence>
<dbReference type="InterPro" id="IPR050274">
    <property type="entry name" value="Nuclear_hormone_rcpt_NR2"/>
</dbReference>
<comment type="similarity">
    <text evidence="2 11">Belongs to the nuclear hormone receptor family.</text>
</comment>
<sequence>MDNRTVANRSLRRKLPKRVCLGRLCSVCGDVATGMHYGIYTCNGCEAFFRRTVINNRQFHCSRGGACVVSCQERCVCRACRYEKCLTMGMDRESVHCNKDHTAGSSSASSERGSTSKMLPSPNPSNTSDINKLLSLENRLRQLRQYNLPMKRSLIDSLTQPSLFDAPDMELSRCVESYKPLCLDGSLSRSAVWVRKDCVLFTEYAKCFPVFFQLSLDDKIHIIQNNTLTQQTLTQAHHACDVEPDVSVHSEDGVDGVDSVDGKDSRDSRDSRDSVDGTDGVDGMDGVDGTHKRQSLSRQQQACSSNDQSLDGLWSREDGASKITSITAKIIERLVQPMREHRIDTTEVALLRVLLFLDPEQDYISPEAREALEEERRKYFSHLLRYVLGKYDGHGPQRFGFILLLSNALQQIATDKKRALVTFDIFATSSENNAAFPNSTLETNPIPTTSTNTSCSNHRRQHYAQGLRVLDVDAIKVSTSEPICDGALASTPASCEVQVLSEAVRTLLCD</sequence>
<evidence type="ECO:0000256" key="10">
    <source>
        <dbReference type="ARBA" id="ARBA00023242"/>
    </source>
</evidence>
<evidence type="ECO:0000313" key="16">
    <source>
        <dbReference type="WBParaSite" id="PSAMB.scaffold600size46123.g7621.t2"/>
    </source>
</evidence>
<feature type="domain" description="NR LBD" evidence="14">
    <location>
        <begin position="125"/>
        <end position="442"/>
    </location>
</feature>
<dbReference type="Gene3D" id="3.30.50.10">
    <property type="entry name" value="Erythroid Transcription Factor GATA-1, subunit A"/>
    <property type="match status" value="1"/>
</dbReference>
<keyword evidence="4 11" id="KW-0863">Zinc-finger</keyword>
<keyword evidence="7 11" id="KW-0238">DNA-binding</keyword>
<keyword evidence="3 11" id="KW-0479">Metal-binding</keyword>
<comment type="subcellular location">
    <subcellularLocation>
        <location evidence="1 11">Nucleus</location>
    </subcellularLocation>
</comment>
<proteinExistence type="inferred from homology"/>
<dbReference type="PROSITE" id="PS51843">
    <property type="entry name" value="NR_LBD"/>
    <property type="match status" value="1"/>
</dbReference>
<evidence type="ECO:0000259" key="13">
    <source>
        <dbReference type="PROSITE" id="PS51030"/>
    </source>
</evidence>
<feature type="region of interest" description="Disordered" evidence="12">
    <location>
        <begin position="246"/>
        <end position="311"/>
    </location>
</feature>
<evidence type="ECO:0000313" key="15">
    <source>
        <dbReference type="Proteomes" id="UP000887566"/>
    </source>
</evidence>
<dbReference type="InterPro" id="IPR001723">
    <property type="entry name" value="Nuclear_hrmn_rcpt"/>
</dbReference>
<evidence type="ECO:0000256" key="11">
    <source>
        <dbReference type="RuleBase" id="RU004334"/>
    </source>
</evidence>
<name>A0A914X4Q5_9BILA</name>
<evidence type="ECO:0000256" key="9">
    <source>
        <dbReference type="ARBA" id="ARBA00023170"/>
    </source>
</evidence>
<dbReference type="PRINTS" id="PR00398">
    <property type="entry name" value="STRDHORMONER"/>
</dbReference>
<dbReference type="InterPro" id="IPR001628">
    <property type="entry name" value="Znf_hrmn_rcpt"/>
</dbReference>
<dbReference type="InterPro" id="IPR013088">
    <property type="entry name" value="Znf_NHR/GATA"/>
</dbReference>
<dbReference type="Pfam" id="PF00105">
    <property type="entry name" value="zf-C4"/>
    <property type="match status" value="1"/>
</dbReference>
<dbReference type="GO" id="GO:0003700">
    <property type="term" value="F:DNA-binding transcription factor activity"/>
    <property type="evidence" value="ECO:0007669"/>
    <property type="project" value="InterPro"/>
</dbReference>
<evidence type="ECO:0000256" key="4">
    <source>
        <dbReference type="ARBA" id="ARBA00022771"/>
    </source>
</evidence>
<keyword evidence="6 11" id="KW-0805">Transcription regulation</keyword>
<dbReference type="SUPFAM" id="SSF48508">
    <property type="entry name" value="Nuclear receptor ligand-binding domain"/>
    <property type="match status" value="1"/>
</dbReference>
<organism evidence="15 16">
    <name type="scientific">Plectus sambesii</name>
    <dbReference type="NCBI Taxonomy" id="2011161"/>
    <lineage>
        <taxon>Eukaryota</taxon>
        <taxon>Metazoa</taxon>
        <taxon>Ecdysozoa</taxon>
        <taxon>Nematoda</taxon>
        <taxon>Chromadorea</taxon>
        <taxon>Plectida</taxon>
        <taxon>Plectina</taxon>
        <taxon>Plectoidea</taxon>
        <taxon>Plectidae</taxon>
        <taxon>Plectus</taxon>
    </lineage>
</organism>
<dbReference type="Gene3D" id="1.10.565.10">
    <property type="entry name" value="Retinoid X Receptor"/>
    <property type="match status" value="1"/>
</dbReference>
<evidence type="ECO:0000256" key="1">
    <source>
        <dbReference type="ARBA" id="ARBA00004123"/>
    </source>
</evidence>
<evidence type="ECO:0000256" key="2">
    <source>
        <dbReference type="ARBA" id="ARBA00005993"/>
    </source>
</evidence>
<feature type="region of interest" description="Disordered" evidence="12">
    <location>
        <begin position="436"/>
        <end position="456"/>
    </location>
</feature>
<keyword evidence="5 11" id="KW-0862">Zinc</keyword>
<dbReference type="PANTHER" id="PTHR24083">
    <property type="entry name" value="NUCLEAR HORMONE RECEPTOR"/>
    <property type="match status" value="1"/>
</dbReference>
<dbReference type="Pfam" id="PF00104">
    <property type="entry name" value="Hormone_recep"/>
    <property type="match status" value="1"/>
</dbReference>
<dbReference type="InterPro" id="IPR000536">
    <property type="entry name" value="Nucl_hrmn_rcpt_lig-bd"/>
</dbReference>
<dbReference type="GO" id="GO:0008270">
    <property type="term" value="F:zinc ion binding"/>
    <property type="evidence" value="ECO:0007669"/>
    <property type="project" value="UniProtKB-KW"/>
</dbReference>
<dbReference type="FunFam" id="3.30.50.10:FF:000030">
    <property type="entry name" value="Nuclear Hormone Receptor family"/>
    <property type="match status" value="1"/>
</dbReference>
<keyword evidence="15" id="KW-1185">Reference proteome</keyword>
<dbReference type="WBParaSite" id="PSAMB.scaffold600size46123.g7621.t2">
    <property type="protein sequence ID" value="PSAMB.scaffold600size46123.g7621.t2"/>
    <property type="gene ID" value="PSAMB.scaffold600size46123.g7621"/>
</dbReference>
<feature type="compositionally biased region" description="Basic and acidic residues" evidence="12">
    <location>
        <begin position="260"/>
        <end position="275"/>
    </location>
</feature>
<evidence type="ECO:0000256" key="3">
    <source>
        <dbReference type="ARBA" id="ARBA00022723"/>
    </source>
</evidence>
<dbReference type="SMART" id="SM00430">
    <property type="entry name" value="HOLI"/>
    <property type="match status" value="1"/>
</dbReference>
<feature type="region of interest" description="Disordered" evidence="12">
    <location>
        <begin position="101"/>
        <end position="128"/>
    </location>
</feature>
<evidence type="ECO:0000259" key="14">
    <source>
        <dbReference type="PROSITE" id="PS51843"/>
    </source>
</evidence>
<feature type="compositionally biased region" description="Low complexity" evidence="12">
    <location>
        <begin position="103"/>
        <end position="116"/>
    </location>
</feature>
<dbReference type="GO" id="GO:0005634">
    <property type="term" value="C:nucleus"/>
    <property type="evidence" value="ECO:0007669"/>
    <property type="project" value="UniProtKB-SubCell"/>
</dbReference>
<keyword evidence="9 11" id="KW-0675">Receptor</keyword>
<evidence type="ECO:0000256" key="12">
    <source>
        <dbReference type="SAM" id="MobiDB-lite"/>
    </source>
</evidence>
<dbReference type="AlphaFoldDB" id="A0A914X4Q5"/>
<dbReference type="Proteomes" id="UP000887566">
    <property type="component" value="Unplaced"/>
</dbReference>
<accession>A0A914X4Q5</accession>
<keyword evidence="10 11" id="KW-0539">Nucleus</keyword>
<dbReference type="CDD" id="cd06960">
    <property type="entry name" value="NR_DBD_HNF4A"/>
    <property type="match status" value="1"/>
</dbReference>
<dbReference type="PROSITE" id="PS00031">
    <property type="entry name" value="NUCLEAR_REC_DBD_1"/>
    <property type="match status" value="1"/>
</dbReference>
<dbReference type="PROSITE" id="PS51030">
    <property type="entry name" value="NUCLEAR_REC_DBD_2"/>
    <property type="match status" value="1"/>
</dbReference>
<evidence type="ECO:0000256" key="8">
    <source>
        <dbReference type="ARBA" id="ARBA00023163"/>
    </source>
</evidence>
<feature type="compositionally biased region" description="Polar residues" evidence="12">
    <location>
        <begin position="296"/>
        <end position="309"/>
    </location>
</feature>
<feature type="compositionally biased region" description="Low complexity" evidence="12">
    <location>
        <begin position="443"/>
        <end position="456"/>
    </location>
</feature>
<reference evidence="16" key="1">
    <citation type="submission" date="2022-11" db="UniProtKB">
        <authorList>
            <consortium name="WormBaseParasite"/>
        </authorList>
    </citation>
    <scope>IDENTIFICATION</scope>
</reference>
<feature type="domain" description="Nuclear receptor" evidence="13">
    <location>
        <begin position="22"/>
        <end position="97"/>
    </location>
</feature>
<dbReference type="InterPro" id="IPR049636">
    <property type="entry name" value="HNF4-like_DBD"/>
</dbReference>
<dbReference type="PRINTS" id="PR00047">
    <property type="entry name" value="STROIDFINGER"/>
</dbReference>
<evidence type="ECO:0000256" key="6">
    <source>
        <dbReference type="ARBA" id="ARBA00023015"/>
    </source>
</evidence>
<dbReference type="InterPro" id="IPR035500">
    <property type="entry name" value="NHR-like_dom_sf"/>
</dbReference>
<keyword evidence="8 11" id="KW-0804">Transcription</keyword>
<protein>
    <submittedName>
        <fullName evidence="16">Nuclear receptor domain-containing protein</fullName>
    </submittedName>
</protein>
<dbReference type="SMART" id="SM00399">
    <property type="entry name" value="ZnF_C4"/>
    <property type="match status" value="1"/>
</dbReference>
<evidence type="ECO:0000256" key="5">
    <source>
        <dbReference type="ARBA" id="ARBA00022833"/>
    </source>
</evidence>